<keyword evidence="14" id="KW-1185">Reference proteome</keyword>
<reference evidence="13" key="1">
    <citation type="journal article" date="2023" name="IMA Fungus">
        <title>Comparative genomic study of the Penicillium genus elucidates a diverse pangenome and 15 lateral gene transfer events.</title>
        <authorList>
            <person name="Petersen C."/>
            <person name="Sorensen T."/>
            <person name="Nielsen M.R."/>
            <person name="Sondergaard T.E."/>
            <person name="Sorensen J.L."/>
            <person name="Fitzpatrick D.A."/>
            <person name="Frisvad J.C."/>
            <person name="Nielsen K.L."/>
        </authorList>
    </citation>
    <scope>NUCLEOTIDE SEQUENCE</scope>
    <source>
        <strain evidence="13">IBT 15450</strain>
    </source>
</reference>
<dbReference type="GO" id="GO:0005686">
    <property type="term" value="C:U2 snRNP"/>
    <property type="evidence" value="ECO:0007669"/>
    <property type="project" value="TreeGrafter"/>
</dbReference>
<dbReference type="GO" id="GO:0005687">
    <property type="term" value="C:U4 snRNP"/>
    <property type="evidence" value="ECO:0007669"/>
    <property type="project" value="TreeGrafter"/>
</dbReference>
<dbReference type="GO" id="GO:0071013">
    <property type="term" value="C:catalytic step 2 spliceosome"/>
    <property type="evidence" value="ECO:0007669"/>
    <property type="project" value="TreeGrafter"/>
</dbReference>
<dbReference type="InterPro" id="IPR010920">
    <property type="entry name" value="LSM_dom_sf"/>
</dbReference>
<evidence type="ECO:0000256" key="11">
    <source>
        <dbReference type="ARBA" id="ARBA00041355"/>
    </source>
</evidence>
<keyword evidence="4" id="KW-0963">Cytoplasm</keyword>
<dbReference type="InterPro" id="IPR047575">
    <property type="entry name" value="Sm"/>
</dbReference>
<dbReference type="GO" id="GO:0003723">
    <property type="term" value="F:RNA binding"/>
    <property type="evidence" value="ECO:0007669"/>
    <property type="project" value="UniProtKB-KW"/>
</dbReference>
<dbReference type="PROSITE" id="PS52002">
    <property type="entry name" value="SM"/>
    <property type="match status" value="1"/>
</dbReference>
<evidence type="ECO:0000256" key="2">
    <source>
        <dbReference type="ARBA" id="ARBA00004496"/>
    </source>
</evidence>
<dbReference type="GO" id="GO:0005682">
    <property type="term" value="C:U5 snRNP"/>
    <property type="evidence" value="ECO:0007669"/>
    <property type="project" value="TreeGrafter"/>
</dbReference>
<protein>
    <recommendedName>
        <fullName evidence="11">Sm protein B</fullName>
    </recommendedName>
</protein>
<organism evidence="13 14">
    <name type="scientific">Penicillium canescens</name>
    <dbReference type="NCBI Taxonomy" id="5083"/>
    <lineage>
        <taxon>Eukaryota</taxon>
        <taxon>Fungi</taxon>
        <taxon>Dikarya</taxon>
        <taxon>Ascomycota</taxon>
        <taxon>Pezizomycotina</taxon>
        <taxon>Eurotiomycetes</taxon>
        <taxon>Eurotiomycetidae</taxon>
        <taxon>Eurotiales</taxon>
        <taxon>Aspergillaceae</taxon>
        <taxon>Penicillium</taxon>
    </lineage>
</organism>
<dbReference type="GO" id="GO:0005685">
    <property type="term" value="C:U1 snRNP"/>
    <property type="evidence" value="ECO:0007669"/>
    <property type="project" value="TreeGrafter"/>
</dbReference>
<dbReference type="CDD" id="cd01717">
    <property type="entry name" value="Sm_B"/>
    <property type="match status" value="1"/>
</dbReference>
<gene>
    <name evidence="13" type="ORF">N7460_006130</name>
</gene>
<keyword evidence="6" id="KW-0694">RNA-binding</keyword>
<dbReference type="Gene3D" id="2.30.30.100">
    <property type="match status" value="1"/>
</dbReference>
<evidence type="ECO:0000313" key="13">
    <source>
        <dbReference type="EMBL" id="KAJ6044775.1"/>
    </source>
</evidence>
<dbReference type="Pfam" id="PF01423">
    <property type="entry name" value="LSM"/>
    <property type="match status" value="1"/>
</dbReference>
<evidence type="ECO:0000256" key="6">
    <source>
        <dbReference type="ARBA" id="ARBA00022884"/>
    </source>
</evidence>
<evidence type="ECO:0000256" key="8">
    <source>
        <dbReference type="ARBA" id="ARBA00023242"/>
    </source>
</evidence>
<evidence type="ECO:0000256" key="3">
    <source>
        <dbReference type="ARBA" id="ARBA00009123"/>
    </source>
</evidence>
<evidence type="ECO:0000256" key="7">
    <source>
        <dbReference type="ARBA" id="ARBA00023187"/>
    </source>
</evidence>
<comment type="similarity">
    <text evidence="3">Belongs to the snRNP SmB/SmN family.</text>
</comment>
<dbReference type="PANTHER" id="PTHR10701:SF0">
    <property type="entry name" value="SMALL NUCLEAR RIBONUCLEOPROTEIN-ASSOCIATED PROTEIN B"/>
    <property type="match status" value="1"/>
</dbReference>
<comment type="subunit">
    <text evidence="10">Component of the heptameric LSM1-LSM7 complex, which consists of LSM1, LSM2, LSM3, LSM4, LSM5, LSM6 and LSM7. Component of the heptameric LSM2-LSM8 complex, which consists of LSM2, LSM3, LSM4, LSM5, LSM6, LSM7 and LSM8. The LSm subunits form a seven-membered ring structure with a doughnut shape.</text>
</comment>
<dbReference type="GO" id="GO:0070990">
    <property type="term" value="F:snRNP binding"/>
    <property type="evidence" value="ECO:0007669"/>
    <property type="project" value="TreeGrafter"/>
</dbReference>
<dbReference type="InterPro" id="IPR050914">
    <property type="entry name" value="snRNP_SmB/NAA38-like"/>
</dbReference>
<dbReference type="InterPro" id="IPR001163">
    <property type="entry name" value="Sm_dom_euk/arc"/>
</dbReference>
<dbReference type="SMART" id="SM00651">
    <property type="entry name" value="Sm"/>
    <property type="match status" value="1"/>
</dbReference>
<keyword evidence="5" id="KW-0507">mRNA processing</keyword>
<evidence type="ECO:0000313" key="14">
    <source>
        <dbReference type="Proteomes" id="UP001219568"/>
    </source>
</evidence>
<dbReference type="Proteomes" id="UP001219568">
    <property type="component" value="Unassembled WGS sequence"/>
</dbReference>
<evidence type="ECO:0000256" key="4">
    <source>
        <dbReference type="ARBA" id="ARBA00022490"/>
    </source>
</evidence>
<evidence type="ECO:0000256" key="10">
    <source>
        <dbReference type="ARBA" id="ARBA00025892"/>
    </source>
</evidence>
<keyword evidence="7" id="KW-0508">mRNA splicing</keyword>
<feature type="domain" description="Sm" evidence="12">
    <location>
        <begin position="1"/>
        <end position="91"/>
    </location>
</feature>
<dbReference type="SUPFAM" id="SSF50182">
    <property type="entry name" value="Sm-like ribonucleoproteins"/>
    <property type="match status" value="1"/>
</dbReference>
<evidence type="ECO:0000256" key="5">
    <source>
        <dbReference type="ARBA" id="ARBA00022664"/>
    </source>
</evidence>
<dbReference type="GO" id="GO:0046540">
    <property type="term" value="C:U4/U6 x U5 tri-snRNP complex"/>
    <property type="evidence" value="ECO:0007669"/>
    <property type="project" value="TreeGrafter"/>
</dbReference>
<keyword evidence="8" id="KW-0539">Nucleus</keyword>
<comment type="caution">
    <text evidence="13">The sequence shown here is derived from an EMBL/GenBank/DDBJ whole genome shotgun (WGS) entry which is preliminary data.</text>
</comment>
<evidence type="ECO:0000259" key="12">
    <source>
        <dbReference type="PROSITE" id="PS52002"/>
    </source>
</evidence>
<dbReference type="EMBL" id="JAQJZL010000004">
    <property type="protein sequence ID" value="KAJ6044775.1"/>
    <property type="molecule type" value="Genomic_DNA"/>
</dbReference>
<name>A0AAD6IF44_PENCN</name>
<reference evidence="13" key="2">
    <citation type="submission" date="2023-01" db="EMBL/GenBank/DDBJ databases">
        <authorList>
            <person name="Petersen C."/>
        </authorList>
    </citation>
    <scope>NUCLEOTIDE SEQUENCE</scope>
    <source>
        <strain evidence="13">IBT 15450</strain>
    </source>
</reference>
<accession>A0AAD6IF44</accession>
<dbReference type="FunFam" id="2.30.30.100:FF:000047">
    <property type="entry name" value="Small nuclear ribonucleoprotein SmB, putative"/>
    <property type="match status" value="1"/>
</dbReference>
<keyword evidence="9" id="KW-0687">Ribonucleoprotein</keyword>
<dbReference type="PANTHER" id="PTHR10701">
    <property type="entry name" value="SMALL NUCLEAR RIBONUCLEOPROTEIN-ASSOCIATED PROTEIN B AND N"/>
    <property type="match status" value="1"/>
</dbReference>
<dbReference type="GO" id="GO:0000398">
    <property type="term" value="P:mRNA splicing, via spliceosome"/>
    <property type="evidence" value="ECO:0007669"/>
    <property type="project" value="TreeGrafter"/>
</dbReference>
<comment type="subcellular location">
    <subcellularLocation>
        <location evidence="2">Cytoplasm</location>
    </subcellularLocation>
    <subcellularLocation>
        <location evidence="1">Nucleus</location>
    </subcellularLocation>
</comment>
<dbReference type="GO" id="GO:0005737">
    <property type="term" value="C:cytoplasm"/>
    <property type="evidence" value="ECO:0007669"/>
    <property type="project" value="UniProtKB-SubCell"/>
</dbReference>
<proteinExistence type="inferred from homology"/>
<sequence>MAANKMQNLINYRMRVTLNDGRQMTGQMLAFDKHMNLVLADTEEFRRTKKKSKPAAAPGSAPQIEAEEKRTLGLTIVRGTQVVSCSVDGPPPPTRLPASAPLDRAPLLHSPQVLVSASQLAAVCPLDSVALQPVLVVLLLPVALGSLLLVSPVPRLQALLLDVEVLLVVHPALCLPLDLLPKAVPLPVSNLPLASSLRDRDAATLLLDLVAGNRTCVQRNILRFISSAI</sequence>
<dbReference type="AlphaFoldDB" id="A0AAD6IF44"/>
<evidence type="ECO:0000256" key="1">
    <source>
        <dbReference type="ARBA" id="ARBA00004123"/>
    </source>
</evidence>
<evidence type="ECO:0000256" key="9">
    <source>
        <dbReference type="ARBA" id="ARBA00023274"/>
    </source>
</evidence>
<dbReference type="GO" id="GO:0071004">
    <property type="term" value="C:U2-type prespliceosome"/>
    <property type="evidence" value="ECO:0007669"/>
    <property type="project" value="TreeGrafter"/>
</dbReference>